<dbReference type="AlphaFoldDB" id="A0A1F5WAF7"/>
<proteinExistence type="predicted"/>
<sequence>MKKIIFVLTSVCLNTHWSKPNYSLDPVGPFFHEKAAKKWVKKFKAFCRSHNEIEYVYCKITELNTRAKRAPKSFLTNFLSEYGS</sequence>
<dbReference type="Proteomes" id="UP000178743">
    <property type="component" value="Unassembled WGS sequence"/>
</dbReference>
<name>A0A1F5WAF7_9BACT</name>
<dbReference type="EMBL" id="MFHP01000018">
    <property type="protein sequence ID" value="OGF72646.1"/>
    <property type="molecule type" value="Genomic_DNA"/>
</dbReference>
<comment type="caution">
    <text evidence="1">The sequence shown here is derived from an EMBL/GenBank/DDBJ whole genome shotgun (WGS) entry which is preliminary data.</text>
</comment>
<evidence type="ECO:0000313" key="2">
    <source>
        <dbReference type="Proteomes" id="UP000178743"/>
    </source>
</evidence>
<gene>
    <name evidence="1" type="ORF">A3C05_00925</name>
</gene>
<protein>
    <submittedName>
        <fullName evidence="1">Uncharacterized protein</fullName>
    </submittedName>
</protein>
<accession>A0A1F5WAF7</accession>
<organism evidence="1 2">
    <name type="scientific">Candidatus Giovannonibacteria bacterium RIFCSPHIGHO2_02_FULL_45_40</name>
    <dbReference type="NCBI Taxonomy" id="1798337"/>
    <lineage>
        <taxon>Bacteria</taxon>
        <taxon>Candidatus Giovannoniibacteriota</taxon>
    </lineage>
</organism>
<evidence type="ECO:0000313" key="1">
    <source>
        <dbReference type="EMBL" id="OGF72646.1"/>
    </source>
</evidence>
<reference evidence="1 2" key="1">
    <citation type="journal article" date="2016" name="Nat. Commun.">
        <title>Thousands of microbial genomes shed light on interconnected biogeochemical processes in an aquifer system.</title>
        <authorList>
            <person name="Anantharaman K."/>
            <person name="Brown C.T."/>
            <person name="Hug L.A."/>
            <person name="Sharon I."/>
            <person name="Castelle C.J."/>
            <person name="Probst A.J."/>
            <person name="Thomas B.C."/>
            <person name="Singh A."/>
            <person name="Wilkins M.J."/>
            <person name="Karaoz U."/>
            <person name="Brodie E.L."/>
            <person name="Williams K.H."/>
            <person name="Hubbard S.S."/>
            <person name="Banfield J.F."/>
        </authorList>
    </citation>
    <scope>NUCLEOTIDE SEQUENCE [LARGE SCALE GENOMIC DNA]</scope>
</reference>